<dbReference type="RefSeq" id="WP_046357660.1">
    <property type="nucleotide sequence ID" value="NZ_AUXW01000175.1"/>
</dbReference>
<dbReference type="PROSITE" id="PS50109">
    <property type="entry name" value="HIS_KIN"/>
    <property type="match status" value="1"/>
</dbReference>
<comment type="catalytic activity">
    <reaction evidence="1">
        <text>ATP + protein L-histidine = ADP + protein N-phospho-L-histidine.</text>
        <dbReference type="EC" id="2.7.13.3"/>
    </reaction>
</comment>
<comment type="caution">
    <text evidence="8">The sequence shown here is derived from an EMBL/GenBank/DDBJ whole genome shotgun (WGS) entry which is preliminary data.</text>
</comment>
<dbReference type="Gene3D" id="1.10.287.130">
    <property type="match status" value="1"/>
</dbReference>
<accession>A0A0F6A6R8</accession>
<dbReference type="SMART" id="SM00387">
    <property type="entry name" value="HATPase_c"/>
    <property type="match status" value="1"/>
</dbReference>
<dbReference type="Pfam" id="PF00512">
    <property type="entry name" value="HisKA"/>
    <property type="match status" value="1"/>
</dbReference>
<dbReference type="PATRIC" id="fig|1129367.4.peg.4261"/>
<evidence type="ECO:0000256" key="1">
    <source>
        <dbReference type="ARBA" id="ARBA00000085"/>
    </source>
</evidence>
<dbReference type="InterPro" id="IPR003661">
    <property type="entry name" value="HisK_dim/P_dom"/>
</dbReference>
<dbReference type="InterPro" id="IPR003594">
    <property type="entry name" value="HATPase_dom"/>
</dbReference>
<dbReference type="GO" id="GO:0000155">
    <property type="term" value="F:phosphorelay sensor kinase activity"/>
    <property type="evidence" value="ECO:0007669"/>
    <property type="project" value="InterPro"/>
</dbReference>
<dbReference type="FunFam" id="3.30.565.10:FF:000006">
    <property type="entry name" value="Sensor histidine kinase WalK"/>
    <property type="match status" value="1"/>
</dbReference>
<evidence type="ECO:0000256" key="2">
    <source>
        <dbReference type="ARBA" id="ARBA00012438"/>
    </source>
</evidence>
<dbReference type="GO" id="GO:0005886">
    <property type="term" value="C:plasma membrane"/>
    <property type="evidence" value="ECO:0007669"/>
    <property type="project" value="TreeGrafter"/>
</dbReference>
<dbReference type="SMART" id="SM00388">
    <property type="entry name" value="HisKA"/>
    <property type="match status" value="1"/>
</dbReference>
<dbReference type="InterPro" id="IPR004358">
    <property type="entry name" value="Sig_transdc_His_kin-like_C"/>
</dbReference>
<dbReference type="InterPro" id="IPR005467">
    <property type="entry name" value="His_kinase_dom"/>
</dbReference>
<dbReference type="InterPro" id="IPR050351">
    <property type="entry name" value="BphY/WalK/GraS-like"/>
</dbReference>
<dbReference type="GO" id="GO:0004721">
    <property type="term" value="F:phosphoprotein phosphatase activity"/>
    <property type="evidence" value="ECO:0007669"/>
    <property type="project" value="TreeGrafter"/>
</dbReference>
<dbReference type="EMBL" id="AUXW01000175">
    <property type="protein sequence ID" value="KKE81902.1"/>
    <property type="molecule type" value="Genomic_DNA"/>
</dbReference>
<keyword evidence="5" id="KW-0418">Kinase</keyword>
<dbReference type="CDD" id="cd00082">
    <property type="entry name" value="HisKA"/>
    <property type="match status" value="1"/>
</dbReference>
<proteinExistence type="predicted"/>
<evidence type="ECO:0000259" key="7">
    <source>
        <dbReference type="PROSITE" id="PS50109"/>
    </source>
</evidence>
<keyword evidence="3" id="KW-0597">Phosphoprotein</keyword>
<evidence type="ECO:0000313" key="9">
    <source>
        <dbReference type="Proteomes" id="UP000033434"/>
    </source>
</evidence>
<dbReference type="PANTHER" id="PTHR45453">
    <property type="entry name" value="PHOSPHATE REGULON SENSOR PROTEIN PHOR"/>
    <property type="match status" value="1"/>
</dbReference>
<dbReference type="InterPro" id="IPR036097">
    <property type="entry name" value="HisK_dim/P_sf"/>
</dbReference>
<evidence type="ECO:0000256" key="6">
    <source>
        <dbReference type="ARBA" id="ARBA00023012"/>
    </source>
</evidence>
<evidence type="ECO:0000256" key="3">
    <source>
        <dbReference type="ARBA" id="ARBA00022553"/>
    </source>
</evidence>
<feature type="domain" description="Histidine kinase" evidence="7">
    <location>
        <begin position="207"/>
        <end position="413"/>
    </location>
</feature>
<dbReference type="Gene3D" id="3.30.565.10">
    <property type="entry name" value="Histidine kinase-like ATPase, C-terminal domain"/>
    <property type="match status" value="1"/>
</dbReference>
<reference evidence="8 9" key="1">
    <citation type="journal article" date="2015" name="BMC Genomics">
        <title>Genome mining reveals unlocked bioactive potential of marine Gram-negative bacteria.</title>
        <authorList>
            <person name="Machado H."/>
            <person name="Sonnenschein E.C."/>
            <person name="Melchiorsen J."/>
            <person name="Gram L."/>
        </authorList>
    </citation>
    <scope>NUCLEOTIDE SEQUENCE [LARGE SCALE GENOMIC DNA]</scope>
    <source>
        <strain evidence="8 9">S4054</strain>
    </source>
</reference>
<evidence type="ECO:0000256" key="4">
    <source>
        <dbReference type="ARBA" id="ARBA00022679"/>
    </source>
</evidence>
<dbReference type="SUPFAM" id="SSF47384">
    <property type="entry name" value="Homodimeric domain of signal transducing histidine kinase"/>
    <property type="match status" value="1"/>
</dbReference>
<dbReference type="InterPro" id="IPR036890">
    <property type="entry name" value="HATPase_C_sf"/>
</dbReference>
<dbReference type="EC" id="2.7.13.3" evidence="2"/>
<dbReference type="SUPFAM" id="SSF55874">
    <property type="entry name" value="ATPase domain of HSP90 chaperone/DNA topoisomerase II/histidine kinase"/>
    <property type="match status" value="1"/>
</dbReference>
<sequence length="418" mass="47602">MLRLLASLYFFVFFSIIAINQSSEYIWKNWGNQAPSELGYAKQVAVNLRDVLNTVGIDNYPEKNNLNIIHINDVAWFPEQRAALNNDDVVISFDSNDNYQFFMLLNDKSTIVKLGPFAPKPNSILTKYTFKLVSFSILALLLILWLRPLWRDLEQLKIVTEQLATGKLDIETKPSRFSAISTLTQHIQRLALQTASLMQNQKQLVNAVSHELRTPLARLKFALAMLAPKDPQQVQAMNQDVVEMELLIDEMLSYARLEFSEREMTRKEVNFSELVQAQIAKTNTSSNKQISHHLEPNVFVDGNDHYLARVIQNLLQNAEKYGEQQIMIELKKDNNDKIILIVSDDGPGIPEEKRDCVFSPFTRLDSSRSKETGGFGLGLAIVTKILGWHNGKCWITDSHIKGASFHVSLPISERLKLN</sequence>
<dbReference type="Pfam" id="PF02518">
    <property type="entry name" value="HATPase_c"/>
    <property type="match status" value="1"/>
</dbReference>
<dbReference type="PRINTS" id="PR00344">
    <property type="entry name" value="BCTRLSENSOR"/>
</dbReference>
<name>A0A0F6A6R8_9GAMM</name>
<keyword evidence="6" id="KW-0902">Two-component regulatory system</keyword>
<dbReference type="GO" id="GO:0016036">
    <property type="term" value="P:cellular response to phosphate starvation"/>
    <property type="evidence" value="ECO:0007669"/>
    <property type="project" value="TreeGrafter"/>
</dbReference>
<evidence type="ECO:0000256" key="5">
    <source>
        <dbReference type="ARBA" id="ARBA00022777"/>
    </source>
</evidence>
<dbReference type="Proteomes" id="UP000033434">
    <property type="component" value="Unassembled WGS sequence"/>
</dbReference>
<organism evidence="8 9">
    <name type="scientific">Pseudoalteromonas luteoviolacea S4054</name>
    <dbReference type="NCBI Taxonomy" id="1129367"/>
    <lineage>
        <taxon>Bacteria</taxon>
        <taxon>Pseudomonadati</taxon>
        <taxon>Pseudomonadota</taxon>
        <taxon>Gammaproteobacteria</taxon>
        <taxon>Alteromonadales</taxon>
        <taxon>Pseudoalteromonadaceae</taxon>
        <taxon>Pseudoalteromonas</taxon>
    </lineage>
</organism>
<protein>
    <recommendedName>
        <fullName evidence="2">histidine kinase</fullName>
        <ecNumber evidence="2">2.7.13.3</ecNumber>
    </recommendedName>
</protein>
<evidence type="ECO:0000313" key="8">
    <source>
        <dbReference type="EMBL" id="KKE81902.1"/>
    </source>
</evidence>
<gene>
    <name evidence="8" type="ORF">N479_20935</name>
</gene>
<dbReference type="PANTHER" id="PTHR45453:SF1">
    <property type="entry name" value="PHOSPHATE REGULON SENSOR PROTEIN PHOR"/>
    <property type="match status" value="1"/>
</dbReference>
<keyword evidence="4" id="KW-0808">Transferase</keyword>
<dbReference type="AlphaFoldDB" id="A0A0F6A6R8"/>